<proteinExistence type="inferred from homology"/>
<dbReference type="GO" id="GO:0005737">
    <property type="term" value="C:cytoplasm"/>
    <property type="evidence" value="ECO:0007669"/>
    <property type="project" value="TreeGrafter"/>
</dbReference>
<dbReference type="InterPro" id="IPR001406">
    <property type="entry name" value="PsdUridine_synth_TruA"/>
</dbReference>
<protein>
    <recommendedName>
        <fullName evidence="4">tRNA pseudouridine synthase</fullName>
        <ecNumber evidence="4">5.4.99.12</ecNumber>
    </recommendedName>
</protein>
<dbReference type="SUPFAM" id="SSF55120">
    <property type="entry name" value="Pseudouridine synthase"/>
    <property type="match status" value="1"/>
</dbReference>
<comment type="catalytic activity">
    <reaction evidence="4">
        <text>uridine(38/39/40) in tRNA = pseudouridine(38/39/40) in tRNA</text>
        <dbReference type="Rhea" id="RHEA:22376"/>
        <dbReference type="Rhea" id="RHEA-COMP:10085"/>
        <dbReference type="Rhea" id="RHEA-COMP:10087"/>
        <dbReference type="ChEBI" id="CHEBI:65314"/>
        <dbReference type="ChEBI" id="CHEBI:65315"/>
        <dbReference type="EC" id="5.4.99.12"/>
    </reaction>
</comment>
<organism evidence="6 7">
    <name type="scientific">Chloropicon roscoffensis</name>
    <dbReference type="NCBI Taxonomy" id="1461544"/>
    <lineage>
        <taxon>Eukaryota</taxon>
        <taxon>Viridiplantae</taxon>
        <taxon>Chlorophyta</taxon>
        <taxon>Chloropicophyceae</taxon>
        <taxon>Chloropicales</taxon>
        <taxon>Chloropicaceae</taxon>
        <taxon>Chloropicon</taxon>
    </lineage>
</organism>
<dbReference type="PANTHER" id="PTHR11142:SF5">
    <property type="entry name" value="TRNA PSEUDOURIDINE(38_39) SYNTHASE"/>
    <property type="match status" value="1"/>
</dbReference>
<evidence type="ECO:0000313" key="6">
    <source>
        <dbReference type="EMBL" id="WZN64731.1"/>
    </source>
</evidence>
<gene>
    <name evidence="6" type="ORF">HKI87_10g62880</name>
</gene>
<evidence type="ECO:0000256" key="3">
    <source>
        <dbReference type="ARBA" id="ARBA00023235"/>
    </source>
</evidence>
<sequence length="333" mass="37017">MEGGRALQQNRARAFLETNRSWKAVDGFYKRSVRDREELFRLVPDEILKRIVQGEAWRSSSPAQGGGKRQRARLTYSARIGYHGTGFSGFAWQKEDENTIEAHLQRRLGGLLDKPSPVVSCSGRTDKGVHSVGQLVSFYSWKDISDDDIARALRERDPSTGNALEVYYVRRVPRSFHATFSCHWRYYAYVLPRLADGLLDVSPGHLRTLLSRLEGKELSYNAYARDTPKGKDTKCVLHCCRVTEALLGGFDGGEETPVTVVHLVGNRFLRRMVRVIVSTAVKEAMELVEGGGGGDGGRDKLVELCELGDRGLLQIPAPACGLCLVGAGYSPWE</sequence>
<feature type="domain" description="Pseudouridine synthase I TruA alpha/beta" evidence="5">
    <location>
        <begin position="82"/>
        <end position="164"/>
    </location>
</feature>
<dbReference type="Gene3D" id="3.30.70.580">
    <property type="entry name" value="Pseudouridine synthase I, catalytic domain, N-terminal subdomain"/>
    <property type="match status" value="1"/>
</dbReference>
<keyword evidence="7" id="KW-1185">Reference proteome</keyword>
<dbReference type="GO" id="GO:0031119">
    <property type="term" value="P:tRNA pseudouridine synthesis"/>
    <property type="evidence" value="ECO:0007669"/>
    <property type="project" value="TreeGrafter"/>
</dbReference>
<keyword evidence="2 4" id="KW-0819">tRNA processing</keyword>
<dbReference type="InterPro" id="IPR020094">
    <property type="entry name" value="TruA/RsuA/RluB/E/F_N"/>
</dbReference>
<evidence type="ECO:0000256" key="1">
    <source>
        <dbReference type="ARBA" id="ARBA00009375"/>
    </source>
</evidence>
<dbReference type="PANTHER" id="PTHR11142">
    <property type="entry name" value="PSEUDOURIDYLATE SYNTHASE"/>
    <property type="match status" value="1"/>
</dbReference>
<dbReference type="InterPro" id="IPR020103">
    <property type="entry name" value="PsdUridine_synth_cat_dom_sf"/>
</dbReference>
<dbReference type="GO" id="GO:1990481">
    <property type="term" value="P:mRNA pseudouridine synthesis"/>
    <property type="evidence" value="ECO:0007669"/>
    <property type="project" value="TreeGrafter"/>
</dbReference>
<dbReference type="EC" id="5.4.99.12" evidence="4"/>
<evidence type="ECO:0000256" key="4">
    <source>
        <dbReference type="RuleBase" id="RU003792"/>
    </source>
</evidence>
<evidence type="ECO:0000313" key="7">
    <source>
        <dbReference type="Proteomes" id="UP001472866"/>
    </source>
</evidence>
<dbReference type="Proteomes" id="UP001472866">
    <property type="component" value="Chromosome 10"/>
</dbReference>
<dbReference type="GO" id="GO:0003723">
    <property type="term" value="F:RNA binding"/>
    <property type="evidence" value="ECO:0007669"/>
    <property type="project" value="InterPro"/>
</dbReference>
<evidence type="ECO:0000259" key="5">
    <source>
        <dbReference type="Pfam" id="PF01416"/>
    </source>
</evidence>
<dbReference type="GO" id="GO:0005634">
    <property type="term" value="C:nucleus"/>
    <property type="evidence" value="ECO:0007669"/>
    <property type="project" value="TreeGrafter"/>
</dbReference>
<dbReference type="InterPro" id="IPR020097">
    <property type="entry name" value="PsdUridine_synth_TruA_a/b_dom"/>
</dbReference>
<dbReference type="Gene3D" id="3.30.70.660">
    <property type="entry name" value="Pseudouridine synthase I, catalytic domain, C-terminal subdomain"/>
    <property type="match status" value="1"/>
</dbReference>
<dbReference type="Pfam" id="PF01416">
    <property type="entry name" value="PseudoU_synth_1"/>
    <property type="match status" value="1"/>
</dbReference>
<evidence type="ECO:0000256" key="2">
    <source>
        <dbReference type="ARBA" id="ARBA00022694"/>
    </source>
</evidence>
<comment type="similarity">
    <text evidence="1 4">Belongs to the tRNA pseudouridine synthase TruA family.</text>
</comment>
<dbReference type="AlphaFoldDB" id="A0AAX4PFV2"/>
<dbReference type="EMBL" id="CP151510">
    <property type="protein sequence ID" value="WZN64731.1"/>
    <property type="molecule type" value="Genomic_DNA"/>
</dbReference>
<name>A0AAX4PFV2_9CHLO</name>
<dbReference type="InterPro" id="IPR020095">
    <property type="entry name" value="PsdUridine_synth_TruA_C"/>
</dbReference>
<keyword evidence="3 4" id="KW-0413">Isomerase</keyword>
<reference evidence="6 7" key="1">
    <citation type="submission" date="2024-03" db="EMBL/GenBank/DDBJ databases">
        <title>Complete genome sequence of the green alga Chloropicon roscoffensis RCC1871.</title>
        <authorList>
            <person name="Lemieux C."/>
            <person name="Pombert J.-F."/>
            <person name="Otis C."/>
            <person name="Turmel M."/>
        </authorList>
    </citation>
    <scope>NUCLEOTIDE SEQUENCE [LARGE SCALE GENOMIC DNA]</scope>
    <source>
        <strain evidence="6 7">RCC1871</strain>
    </source>
</reference>
<dbReference type="GO" id="GO:0160147">
    <property type="term" value="F:tRNA pseudouridine(38-40) synthase activity"/>
    <property type="evidence" value="ECO:0007669"/>
    <property type="project" value="UniProtKB-EC"/>
</dbReference>
<accession>A0AAX4PFV2</accession>